<reference evidence="9" key="1">
    <citation type="submission" date="2016-10" db="EMBL/GenBank/DDBJ databases">
        <authorList>
            <person name="Varghese N."/>
            <person name="Submissions S."/>
        </authorList>
    </citation>
    <scope>NUCLEOTIDE SEQUENCE [LARGE SCALE GENOMIC DNA]</scope>
    <source>
        <strain evidence="9">DSM 11706</strain>
    </source>
</reference>
<feature type="transmembrane region" description="Helical" evidence="7">
    <location>
        <begin position="135"/>
        <end position="156"/>
    </location>
</feature>
<keyword evidence="9" id="KW-1185">Reference proteome</keyword>
<name>A0A1I6AP46_9BACI</name>
<keyword evidence="5 7" id="KW-0472">Membrane</keyword>
<dbReference type="PANTHER" id="PTHR30213">
    <property type="entry name" value="INNER MEMBRANE PROTEIN YHJD"/>
    <property type="match status" value="1"/>
</dbReference>
<feature type="transmembrane region" description="Helical" evidence="7">
    <location>
        <begin position="223"/>
        <end position="242"/>
    </location>
</feature>
<sequence length="331" mass="37388">MAITKGEDEVKEFHKTEEHANPSSSNSSWYEKLKFLNIKKKEKQDVHHDLTTWSGYIKHLIQHIQKTDIAGLAAQLAYFFLLSLFPLLIFIVTLLPYLNIDEAQVFRLLENIAPQEVYILISDTLSEVLTNRNGGLLSIGIIGTIWSASNGVNAIVKSLNLSYRLEETRPFIIVRLLSIVFTLLMIMLFVVALVLPVFGQQIGTILFSYFGFEESFVTLWNNLRWTISPLIMFIVLIALYWIVPNTKLFLRSVLPGAAFAAIGWLLVSLGFSFYVSNFSNYSSTYGSIGGIIVLMLWLYISGNILLVGGQINAVMQERKIALEKKETEGHV</sequence>
<evidence type="ECO:0000256" key="4">
    <source>
        <dbReference type="ARBA" id="ARBA00022989"/>
    </source>
</evidence>
<evidence type="ECO:0000256" key="2">
    <source>
        <dbReference type="ARBA" id="ARBA00022475"/>
    </source>
</evidence>
<evidence type="ECO:0000313" key="9">
    <source>
        <dbReference type="Proteomes" id="UP000198734"/>
    </source>
</evidence>
<dbReference type="PIRSF" id="PIRSF035875">
    <property type="entry name" value="RNase_BN"/>
    <property type="match status" value="1"/>
</dbReference>
<evidence type="ECO:0000256" key="3">
    <source>
        <dbReference type="ARBA" id="ARBA00022692"/>
    </source>
</evidence>
<feature type="transmembrane region" description="Helical" evidence="7">
    <location>
        <begin position="176"/>
        <end position="203"/>
    </location>
</feature>
<evidence type="ECO:0000256" key="1">
    <source>
        <dbReference type="ARBA" id="ARBA00004651"/>
    </source>
</evidence>
<dbReference type="OrthoDB" id="9775903at2"/>
<protein>
    <submittedName>
        <fullName evidence="8">Membrane protein</fullName>
    </submittedName>
</protein>
<evidence type="ECO:0000256" key="6">
    <source>
        <dbReference type="SAM" id="MobiDB-lite"/>
    </source>
</evidence>
<keyword evidence="2" id="KW-1003">Cell membrane</keyword>
<keyword evidence="3 7" id="KW-0812">Transmembrane</keyword>
<dbReference type="Pfam" id="PF03631">
    <property type="entry name" value="Virul_fac_BrkB"/>
    <property type="match status" value="1"/>
</dbReference>
<feature type="transmembrane region" description="Helical" evidence="7">
    <location>
        <begin position="287"/>
        <end position="309"/>
    </location>
</feature>
<dbReference type="AlphaFoldDB" id="A0A1I6AP46"/>
<evidence type="ECO:0000313" key="8">
    <source>
        <dbReference type="EMBL" id="SFQ70347.1"/>
    </source>
</evidence>
<dbReference type="Proteomes" id="UP000198734">
    <property type="component" value="Unassembled WGS sequence"/>
</dbReference>
<feature type="transmembrane region" description="Helical" evidence="7">
    <location>
        <begin position="254"/>
        <end position="275"/>
    </location>
</feature>
<dbReference type="PANTHER" id="PTHR30213:SF0">
    <property type="entry name" value="UPF0761 MEMBRANE PROTEIN YIHY"/>
    <property type="match status" value="1"/>
</dbReference>
<dbReference type="InterPro" id="IPR017039">
    <property type="entry name" value="Virul_fac_BrkB"/>
</dbReference>
<organism evidence="8 9">
    <name type="scientific">Psychrobacillus psychrotolerans</name>
    <dbReference type="NCBI Taxonomy" id="126156"/>
    <lineage>
        <taxon>Bacteria</taxon>
        <taxon>Bacillati</taxon>
        <taxon>Bacillota</taxon>
        <taxon>Bacilli</taxon>
        <taxon>Bacillales</taxon>
        <taxon>Bacillaceae</taxon>
        <taxon>Psychrobacillus</taxon>
    </lineage>
</organism>
<feature type="region of interest" description="Disordered" evidence="6">
    <location>
        <begin position="1"/>
        <end position="27"/>
    </location>
</feature>
<feature type="transmembrane region" description="Helical" evidence="7">
    <location>
        <begin position="76"/>
        <end position="98"/>
    </location>
</feature>
<keyword evidence="4 7" id="KW-1133">Transmembrane helix</keyword>
<proteinExistence type="predicted"/>
<comment type="subcellular location">
    <subcellularLocation>
        <location evidence="1">Cell membrane</location>
        <topology evidence="1">Multi-pass membrane protein</topology>
    </subcellularLocation>
</comment>
<accession>A0A1I6AP46</accession>
<dbReference type="GO" id="GO:0005886">
    <property type="term" value="C:plasma membrane"/>
    <property type="evidence" value="ECO:0007669"/>
    <property type="project" value="UniProtKB-SubCell"/>
</dbReference>
<dbReference type="STRING" id="126156.SAMN05421670_3524"/>
<evidence type="ECO:0000256" key="7">
    <source>
        <dbReference type="SAM" id="Phobius"/>
    </source>
</evidence>
<evidence type="ECO:0000256" key="5">
    <source>
        <dbReference type="ARBA" id="ARBA00023136"/>
    </source>
</evidence>
<gene>
    <name evidence="8" type="ORF">SAMN05421670_3524</name>
</gene>
<dbReference type="NCBIfam" id="TIGR00765">
    <property type="entry name" value="yihY_not_rbn"/>
    <property type="match status" value="1"/>
</dbReference>
<feature type="compositionally biased region" description="Basic and acidic residues" evidence="6">
    <location>
        <begin position="1"/>
        <end position="20"/>
    </location>
</feature>
<dbReference type="EMBL" id="FOXU01000008">
    <property type="protein sequence ID" value="SFQ70347.1"/>
    <property type="molecule type" value="Genomic_DNA"/>
</dbReference>